<reference evidence="1" key="1">
    <citation type="submission" date="2022-04" db="EMBL/GenBank/DDBJ databases">
        <title>Genome of the entomopathogenic fungus Entomophthora muscae.</title>
        <authorList>
            <person name="Elya C."/>
            <person name="Lovett B.R."/>
            <person name="Lee E."/>
            <person name="Macias A.M."/>
            <person name="Hajek A.E."/>
            <person name="De Bivort B.L."/>
            <person name="Kasson M.T."/>
            <person name="De Fine Licht H.H."/>
            <person name="Stajich J.E."/>
        </authorList>
    </citation>
    <scope>NUCLEOTIDE SEQUENCE</scope>
    <source>
        <strain evidence="1">Berkeley</strain>
    </source>
</reference>
<evidence type="ECO:0000313" key="2">
    <source>
        <dbReference type="Proteomes" id="UP001165960"/>
    </source>
</evidence>
<keyword evidence="2" id="KW-1185">Reference proteome</keyword>
<proteinExistence type="predicted"/>
<accession>A0ACC2SIC8</accession>
<comment type="caution">
    <text evidence="1">The sequence shown here is derived from an EMBL/GenBank/DDBJ whole genome shotgun (WGS) entry which is preliminary data.</text>
</comment>
<organism evidence="1 2">
    <name type="scientific">Entomophthora muscae</name>
    <dbReference type="NCBI Taxonomy" id="34485"/>
    <lineage>
        <taxon>Eukaryota</taxon>
        <taxon>Fungi</taxon>
        <taxon>Fungi incertae sedis</taxon>
        <taxon>Zoopagomycota</taxon>
        <taxon>Entomophthoromycotina</taxon>
        <taxon>Entomophthoromycetes</taxon>
        <taxon>Entomophthorales</taxon>
        <taxon>Entomophthoraceae</taxon>
        <taxon>Entomophthora</taxon>
    </lineage>
</organism>
<dbReference type="EMBL" id="QTSX02005034">
    <property type="protein sequence ID" value="KAJ9061911.1"/>
    <property type="molecule type" value="Genomic_DNA"/>
</dbReference>
<name>A0ACC2SIC8_9FUNG</name>
<sequence length="175" mass="19795">MENIDPNSSTSAPHPACQDGSYDSSAAQESKTRNAIASAKSRQKRKEREQSASQRNAQLLAQTQEAEKRNQALLHKLNQLKLEFSALQAELEILTKSQKLDQELDTEIAREIKHLKTHSEILIPGTLHNNPYELAKRQLQEAQDFYSVQASKSIRMPGEFVNLSIDPYPIRSLQE</sequence>
<dbReference type="Proteomes" id="UP001165960">
    <property type="component" value="Unassembled WGS sequence"/>
</dbReference>
<gene>
    <name evidence="1" type="ORF">DSO57_1015943</name>
</gene>
<protein>
    <submittedName>
        <fullName evidence="1">Uncharacterized protein</fullName>
    </submittedName>
</protein>
<evidence type="ECO:0000313" key="1">
    <source>
        <dbReference type="EMBL" id="KAJ9061911.1"/>
    </source>
</evidence>